<dbReference type="Proteomes" id="UP001147746">
    <property type="component" value="Unassembled WGS sequence"/>
</dbReference>
<gene>
    <name evidence="4" type="ORF">N7476_008131</name>
</gene>
<evidence type="ECO:0000313" key="4">
    <source>
        <dbReference type="EMBL" id="KAJ5307475.1"/>
    </source>
</evidence>
<accession>A0A9W9U2A9</accession>
<organism evidence="4 5">
    <name type="scientific">Penicillium atrosanguineum</name>
    <dbReference type="NCBI Taxonomy" id="1132637"/>
    <lineage>
        <taxon>Eukaryota</taxon>
        <taxon>Fungi</taxon>
        <taxon>Dikarya</taxon>
        <taxon>Ascomycota</taxon>
        <taxon>Pezizomycotina</taxon>
        <taxon>Eurotiomycetes</taxon>
        <taxon>Eurotiomycetidae</taxon>
        <taxon>Eurotiales</taxon>
        <taxon>Aspergillaceae</taxon>
        <taxon>Penicillium</taxon>
    </lineage>
</organism>
<dbReference type="PRINTS" id="PR00081">
    <property type="entry name" value="GDHRDH"/>
</dbReference>
<dbReference type="InterPro" id="IPR020904">
    <property type="entry name" value="Sc_DH/Rdtase_CS"/>
</dbReference>
<comment type="similarity">
    <text evidence="1">Belongs to the short-chain dehydrogenases/reductases (SDR) family.</text>
</comment>
<dbReference type="InterPro" id="IPR002347">
    <property type="entry name" value="SDR_fam"/>
</dbReference>
<dbReference type="GO" id="GO:0005737">
    <property type="term" value="C:cytoplasm"/>
    <property type="evidence" value="ECO:0007669"/>
    <property type="project" value="TreeGrafter"/>
</dbReference>
<name>A0A9W9U2A9_9EURO</name>
<keyword evidence="3" id="KW-0560">Oxidoreductase</keyword>
<dbReference type="PROSITE" id="PS00061">
    <property type="entry name" value="ADH_SHORT"/>
    <property type="match status" value="1"/>
</dbReference>
<dbReference type="GO" id="GO:0016616">
    <property type="term" value="F:oxidoreductase activity, acting on the CH-OH group of donors, NAD or NADP as acceptor"/>
    <property type="evidence" value="ECO:0007669"/>
    <property type="project" value="TreeGrafter"/>
</dbReference>
<evidence type="ECO:0000256" key="2">
    <source>
        <dbReference type="ARBA" id="ARBA00022857"/>
    </source>
</evidence>
<reference evidence="4" key="2">
    <citation type="journal article" date="2023" name="IMA Fungus">
        <title>Comparative genomic study of the Penicillium genus elucidates a diverse pangenome and 15 lateral gene transfer events.</title>
        <authorList>
            <person name="Petersen C."/>
            <person name="Sorensen T."/>
            <person name="Nielsen M.R."/>
            <person name="Sondergaard T.E."/>
            <person name="Sorensen J.L."/>
            <person name="Fitzpatrick D.A."/>
            <person name="Frisvad J.C."/>
            <person name="Nielsen K.L."/>
        </authorList>
    </citation>
    <scope>NUCLEOTIDE SEQUENCE</scope>
    <source>
        <strain evidence="4">IBT 21472</strain>
    </source>
</reference>
<dbReference type="OrthoDB" id="5296at2759"/>
<comment type="caution">
    <text evidence="4">The sequence shown here is derived from an EMBL/GenBank/DDBJ whole genome shotgun (WGS) entry which is preliminary data.</text>
</comment>
<dbReference type="PANTHER" id="PTHR44229">
    <property type="entry name" value="15-HYDROXYPROSTAGLANDIN DEHYDROGENASE [NAD(+)]"/>
    <property type="match status" value="1"/>
</dbReference>
<proteinExistence type="inferred from homology"/>
<evidence type="ECO:0000256" key="1">
    <source>
        <dbReference type="ARBA" id="ARBA00006484"/>
    </source>
</evidence>
<keyword evidence="5" id="KW-1185">Reference proteome</keyword>
<dbReference type="InterPro" id="IPR036291">
    <property type="entry name" value="NAD(P)-bd_dom_sf"/>
</dbReference>
<dbReference type="Gene3D" id="3.40.50.720">
    <property type="entry name" value="NAD(P)-binding Rossmann-like Domain"/>
    <property type="match status" value="1"/>
</dbReference>
<dbReference type="Pfam" id="PF00106">
    <property type="entry name" value="adh_short"/>
    <property type="match status" value="1"/>
</dbReference>
<evidence type="ECO:0000313" key="5">
    <source>
        <dbReference type="Proteomes" id="UP001147746"/>
    </source>
</evidence>
<dbReference type="SUPFAM" id="SSF51735">
    <property type="entry name" value="NAD(P)-binding Rossmann-fold domains"/>
    <property type="match status" value="1"/>
</dbReference>
<dbReference type="EMBL" id="JAPZBO010000008">
    <property type="protein sequence ID" value="KAJ5307475.1"/>
    <property type="molecule type" value="Genomic_DNA"/>
</dbReference>
<evidence type="ECO:0000256" key="3">
    <source>
        <dbReference type="ARBA" id="ARBA00023002"/>
    </source>
</evidence>
<reference evidence="4" key="1">
    <citation type="submission" date="2022-12" db="EMBL/GenBank/DDBJ databases">
        <authorList>
            <person name="Petersen C."/>
        </authorList>
    </citation>
    <scope>NUCLEOTIDE SEQUENCE</scope>
    <source>
        <strain evidence="4">IBT 21472</strain>
    </source>
</reference>
<dbReference type="PANTHER" id="PTHR44229:SF4">
    <property type="entry name" value="15-HYDROXYPROSTAGLANDIN DEHYDROGENASE [NAD(+)]"/>
    <property type="match status" value="1"/>
</dbReference>
<dbReference type="AlphaFoldDB" id="A0A9W9U2A9"/>
<protein>
    <submittedName>
        <fullName evidence="4">Uncharacterized protein</fullName>
    </submittedName>
</protein>
<sequence length="301" mass="32742">MPPLDPRGKKAIITGGGSGIGLSFAKALYDNGCSVLLADLSLHASAQEWLQSIESQPSPKVRFQKTDVTDWRQLELAFDVFDKEFGGTPDIVLPGAGVYEPSSNSFWADLDSASHYKVFDVNIMHPIKMSRIAIRRLRRAQKPGVIVHISSITAQIPSVVNPLYSVSKQAISQFVRCMAPLDMLAGIRVVAVAPGVVDTPLFRDSAKARQHIDMDTDFTLPPEEVVKAMMSLVTNPKYPPGTVLEIGDIGGWREVGLFNDTGPHGRSTLPRPKAKDAIKLVEQALKDDAGYGASDVLKPRL</sequence>
<keyword evidence="2" id="KW-0521">NADP</keyword>